<reference evidence="8" key="1">
    <citation type="submission" date="2022-11" db="EMBL/GenBank/DDBJ databases">
        <authorList>
            <person name="Petersen C."/>
        </authorList>
    </citation>
    <scope>NUCLEOTIDE SEQUENCE</scope>
    <source>
        <strain evidence="8">IBT 30069</strain>
    </source>
</reference>
<dbReference type="OrthoDB" id="10017208at2759"/>
<dbReference type="PANTHER" id="PTHR33048:SF57">
    <property type="entry name" value="INTEGRAL MEMBRANE PROTEIN-RELATED"/>
    <property type="match status" value="1"/>
</dbReference>
<dbReference type="EMBL" id="JAPQKH010000004">
    <property type="protein sequence ID" value="KAJ5100197.1"/>
    <property type="molecule type" value="Genomic_DNA"/>
</dbReference>
<dbReference type="InterPro" id="IPR049326">
    <property type="entry name" value="Rhodopsin_dom_fungi"/>
</dbReference>
<sequence>MNWDVTVQGTCGSEKGTYLSLQIINLIFDVAVGLCPIPVLWSLQLKLARKIELSCLFSLGIIYTASHVHDIGDSPWCHFGLFAIATPCYGEILDTWQCQEHYPAHSRRFKLYKT</sequence>
<dbReference type="PANTHER" id="PTHR33048">
    <property type="entry name" value="PTH11-LIKE INTEGRAL MEMBRANE PROTEIN (AFU_ORTHOLOGUE AFUA_5G11245)"/>
    <property type="match status" value="1"/>
</dbReference>
<evidence type="ECO:0000256" key="5">
    <source>
        <dbReference type="ARBA" id="ARBA00038359"/>
    </source>
</evidence>
<evidence type="ECO:0000256" key="2">
    <source>
        <dbReference type="ARBA" id="ARBA00022692"/>
    </source>
</evidence>
<gene>
    <name evidence="8" type="ORF">N7456_006249</name>
</gene>
<feature type="transmembrane region" description="Helical" evidence="6">
    <location>
        <begin position="23"/>
        <end position="43"/>
    </location>
</feature>
<keyword evidence="3 6" id="KW-1133">Transmembrane helix</keyword>
<dbReference type="Proteomes" id="UP001149165">
    <property type="component" value="Unassembled WGS sequence"/>
</dbReference>
<keyword evidence="4 6" id="KW-0472">Membrane</keyword>
<proteinExistence type="inferred from homology"/>
<evidence type="ECO:0000259" key="7">
    <source>
        <dbReference type="Pfam" id="PF20684"/>
    </source>
</evidence>
<comment type="caution">
    <text evidence="8">The sequence shown here is derived from an EMBL/GenBank/DDBJ whole genome shotgun (WGS) entry which is preliminary data.</text>
</comment>
<evidence type="ECO:0000256" key="6">
    <source>
        <dbReference type="SAM" id="Phobius"/>
    </source>
</evidence>
<comment type="similarity">
    <text evidence="5">Belongs to the SAT4 family.</text>
</comment>
<evidence type="ECO:0000256" key="1">
    <source>
        <dbReference type="ARBA" id="ARBA00004141"/>
    </source>
</evidence>
<reference evidence="8" key="2">
    <citation type="journal article" date="2023" name="IMA Fungus">
        <title>Comparative genomic study of the Penicillium genus elucidates a diverse pangenome and 15 lateral gene transfer events.</title>
        <authorList>
            <person name="Petersen C."/>
            <person name="Sorensen T."/>
            <person name="Nielsen M.R."/>
            <person name="Sondergaard T.E."/>
            <person name="Sorensen J.L."/>
            <person name="Fitzpatrick D.A."/>
            <person name="Frisvad J.C."/>
            <person name="Nielsen K.L."/>
        </authorList>
    </citation>
    <scope>NUCLEOTIDE SEQUENCE</scope>
    <source>
        <strain evidence="8">IBT 30069</strain>
    </source>
</reference>
<evidence type="ECO:0000256" key="4">
    <source>
        <dbReference type="ARBA" id="ARBA00023136"/>
    </source>
</evidence>
<dbReference type="GO" id="GO:0016020">
    <property type="term" value="C:membrane"/>
    <property type="evidence" value="ECO:0007669"/>
    <property type="project" value="UniProtKB-SubCell"/>
</dbReference>
<evidence type="ECO:0000313" key="9">
    <source>
        <dbReference type="Proteomes" id="UP001149165"/>
    </source>
</evidence>
<keyword evidence="2 6" id="KW-0812">Transmembrane</keyword>
<organism evidence="8 9">
    <name type="scientific">Penicillium angulare</name>
    <dbReference type="NCBI Taxonomy" id="116970"/>
    <lineage>
        <taxon>Eukaryota</taxon>
        <taxon>Fungi</taxon>
        <taxon>Dikarya</taxon>
        <taxon>Ascomycota</taxon>
        <taxon>Pezizomycotina</taxon>
        <taxon>Eurotiomycetes</taxon>
        <taxon>Eurotiomycetidae</taxon>
        <taxon>Eurotiales</taxon>
        <taxon>Aspergillaceae</taxon>
        <taxon>Penicillium</taxon>
    </lineage>
</organism>
<dbReference type="Pfam" id="PF20684">
    <property type="entry name" value="Fung_rhodopsin"/>
    <property type="match status" value="1"/>
</dbReference>
<protein>
    <recommendedName>
        <fullName evidence="7">Rhodopsin domain-containing protein</fullName>
    </recommendedName>
</protein>
<feature type="domain" description="Rhodopsin" evidence="7">
    <location>
        <begin position="2"/>
        <end position="65"/>
    </location>
</feature>
<evidence type="ECO:0000313" key="8">
    <source>
        <dbReference type="EMBL" id="KAJ5100197.1"/>
    </source>
</evidence>
<dbReference type="InterPro" id="IPR052337">
    <property type="entry name" value="SAT4-like"/>
</dbReference>
<accession>A0A9W9FHB2</accession>
<dbReference type="AlphaFoldDB" id="A0A9W9FHB2"/>
<evidence type="ECO:0000256" key="3">
    <source>
        <dbReference type="ARBA" id="ARBA00022989"/>
    </source>
</evidence>
<keyword evidence="9" id="KW-1185">Reference proteome</keyword>
<name>A0A9W9FHB2_9EURO</name>
<comment type="subcellular location">
    <subcellularLocation>
        <location evidence="1">Membrane</location>
        <topology evidence="1">Multi-pass membrane protein</topology>
    </subcellularLocation>
</comment>